<protein>
    <submittedName>
        <fullName evidence="2">Transposase</fullName>
    </submittedName>
</protein>
<sequence length="68" mass="8038">MRISARHRRNTIHKYEHMKLEKSCEIVLSHLSYEAFCDDALNFRMPHAEIQSIITEHPQLHVRDSPIG</sequence>
<accession>A0A0M3HFT5</accession>
<dbReference type="AlphaFoldDB" id="A0A0M3HFT5"/>
<dbReference type="Proteomes" id="UP000036681">
    <property type="component" value="Unplaced"/>
</dbReference>
<reference evidence="2" key="1">
    <citation type="submission" date="2017-02" db="UniProtKB">
        <authorList>
            <consortium name="WormBaseParasite"/>
        </authorList>
    </citation>
    <scope>IDENTIFICATION</scope>
</reference>
<evidence type="ECO:0000313" key="1">
    <source>
        <dbReference type="Proteomes" id="UP000036681"/>
    </source>
</evidence>
<dbReference type="WBParaSite" id="ALUE_0000038001-mRNA-1">
    <property type="protein sequence ID" value="ALUE_0000038001-mRNA-1"/>
    <property type="gene ID" value="ALUE_0000038001"/>
</dbReference>
<proteinExistence type="predicted"/>
<evidence type="ECO:0000313" key="2">
    <source>
        <dbReference type="WBParaSite" id="ALUE_0000038001-mRNA-1"/>
    </source>
</evidence>
<organism evidence="1 2">
    <name type="scientific">Ascaris lumbricoides</name>
    <name type="common">Giant roundworm</name>
    <dbReference type="NCBI Taxonomy" id="6252"/>
    <lineage>
        <taxon>Eukaryota</taxon>
        <taxon>Metazoa</taxon>
        <taxon>Ecdysozoa</taxon>
        <taxon>Nematoda</taxon>
        <taxon>Chromadorea</taxon>
        <taxon>Rhabditida</taxon>
        <taxon>Spirurina</taxon>
        <taxon>Ascaridomorpha</taxon>
        <taxon>Ascaridoidea</taxon>
        <taxon>Ascarididae</taxon>
        <taxon>Ascaris</taxon>
    </lineage>
</organism>
<name>A0A0M3HFT5_ASCLU</name>
<keyword evidence="1" id="KW-1185">Reference proteome</keyword>